<keyword evidence="3" id="KW-0862">Zinc</keyword>
<feature type="compositionally biased region" description="Basic and acidic residues" evidence="5">
    <location>
        <begin position="1192"/>
        <end position="1219"/>
    </location>
</feature>
<feature type="compositionally biased region" description="Basic residues" evidence="5">
    <location>
        <begin position="1125"/>
        <end position="1138"/>
    </location>
</feature>
<feature type="compositionally biased region" description="Polar residues" evidence="5">
    <location>
        <begin position="260"/>
        <end position="269"/>
    </location>
</feature>
<protein>
    <submittedName>
        <fullName evidence="8">PHD and RING finger domain-containing protein 1</fullName>
    </submittedName>
</protein>
<feature type="compositionally biased region" description="Basic and acidic residues" evidence="5">
    <location>
        <begin position="984"/>
        <end position="1002"/>
    </location>
</feature>
<feature type="domain" description="RING-type" evidence="7">
    <location>
        <begin position="109"/>
        <end position="150"/>
    </location>
</feature>
<evidence type="ECO:0000313" key="9">
    <source>
        <dbReference type="Proteomes" id="UP000503349"/>
    </source>
</evidence>
<feature type="compositionally biased region" description="Low complexity" evidence="5">
    <location>
        <begin position="771"/>
        <end position="811"/>
    </location>
</feature>
<feature type="compositionally biased region" description="Acidic residues" evidence="5">
    <location>
        <begin position="30"/>
        <end position="81"/>
    </location>
</feature>
<dbReference type="InterPro" id="IPR057031">
    <property type="entry name" value="SFR19-like_C"/>
</dbReference>
<feature type="compositionally biased region" description="Basic residues" evidence="5">
    <location>
        <begin position="374"/>
        <end position="392"/>
    </location>
</feature>
<feature type="compositionally biased region" description="Polar residues" evidence="5">
    <location>
        <begin position="812"/>
        <end position="825"/>
    </location>
</feature>
<feature type="compositionally biased region" description="Polar residues" evidence="5">
    <location>
        <begin position="1354"/>
        <end position="1365"/>
    </location>
</feature>
<evidence type="ECO:0000259" key="7">
    <source>
        <dbReference type="PROSITE" id="PS50089"/>
    </source>
</evidence>
<name>A0A6G1PFI7_CHAAH</name>
<feature type="compositionally biased region" description="Polar residues" evidence="5">
    <location>
        <begin position="1141"/>
        <end position="1150"/>
    </location>
</feature>
<feature type="compositionally biased region" description="Polar residues" evidence="5">
    <location>
        <begin position="1604"/>
        <end position="1616"/>
    </location>
</feature>
<dbReference type="InterPro" id="IPR013083">
    <property type="entry name" value="Znf_RING/FYVE/PHD"/>
</dbReference>
<dbReference type="PROSITE" id="PS00518">
    <property type="entry name" value="ZF_RING_1"/>
    <property type="match status" value="1"/>
</dbReference>
<dbReference type="PANTHER" id="PTHR12618">
    <property type="entry name" value="PHD AND RING FINGER DOMAIN-CONTAINING PROTEIN 1"/>
    <property type="match status" value="1"/>
</dbReference>
<dbReference type="CDD" id="cd16635">
    <property type="entry name" value="mRING-HC-C3HC3D_PHRF1"/>
    <property type="match status" value="1"/>
</dbReference>
<dbReference type="InterPro" id="IPR001965">
    <property type="entry name" value="Znf_PHD"/>
</dbReference>
<feature type="compositionally biased region" description="Low complexity" evidence="5">
    <location>
        <begin position="662"/>
        <end position="680"/>
    </location>
</feature>
<gene>
    <name evidence="8" type="ORF">EXN66_Car004674</name>
</gene>
<feature type="compositionally biased region" description="Polar residues" evidence="5">
    <location>
        <begin position="703"/>
        <end position="712"/>
    </location>
</feature>
<dbReference type="SUPFAM" id="SSF57850">
    <property type="entry name" value="RING/U-box"/>
    <property type="match status" value="1"/>
</dbReference>
<keyword evidence="2 4" id="KW-0863">Zinc-finger</keyword>
<dbReference type="InterPro" id="IPR019786">
    <property type="entry name" value="Zinc_finger_PHD-type_CS"/>
</dbReference>
<dbReference type="EMBL" id="CM015715">
    <property type="protein sequence ID" value="KAF3689002.1"/>
    <property type="molecule type" value="Genomic_DNA"/>
</dbReference>
<dbReference type="PROSITE" id="PS50089">
    <property type="entry name" value="ZF_RING_2"/>
    <property type="match status" value="1"/>
</dbReference>
<feature type="compositionally biased region" description="Basic residues" evidence="5">
    <location>
        <begin position="343"/>
        <end position="360"/>
    </location>
</feature>
<feature type="compositionally biased region" description="Basic and acidic residues" evidence="5">
    <location>
        <begin position="1618"/>
        <end position="1629"/>
    </location>
</feature>
<feature type="region of interest" description="Disordered" evidence="5">
    <location>
        <begin position="1702"/>
        <end position="1727"/>
    </location>
</feature>
<dbReference type="GO" id="GO:0008270">
    <property type="term" value="F:zinc ion binding"/>
    <property type="evidence" value="ECO:0007669"/>
    <property type="project" value="UniProtKB-KW"/>
</dbReference>
<feature type="compositionally biased region" description="Basic and acidic residues" evidence="5">
    <location>
        <begin position="1261"/>
        <end position="1271"/>
    </location>
</feature>
<feature type="region of interest" description="Disordered" evidence="5">
    <location>
        <begin position="605"/>
        <end position="685"/>
    </location>
</feature>
<feature type="compositionally biased region" description="Polar residues" evidence="5">
    <location>
        <begin position="644"/>
        <end position="661"/>
    </location>
</feature>
<dbReference type="Pfam" id="PF00628">
    <property type="entry name" value="PHD"/>
    <property type="match status" value="1"/>
</dbReference>
<feature type="compositionally biased region" description="Basic and acidic residues" evidence="5">
    <location>
        <begin position="834"/>
        <end position="853"/>
    </location>
</feature>
<feature type="region of interest" description="Disordered" evidence="5">
    <location>
        <begin position="260"/>
        <end position="279"/>
    </location>
</feature>
<feature type="region of interest" description="Disordered" evidence="5">
    <location>
        <begin position="1"/>
        <end position="92"/>
    </location>
</feature>
<feature type="compositionally biased region" description="Low complexity" evidence="5">
    <location>
        <begin position="542"/>
        <end position="559"/>
    </location>
</feature>
<feature type="compositionally biased region" description="Basic and acidic residues" evidence="5">
    <location>
        <begin position="1280"/>
        <end position="1290"/>
    </location>
</feature>
<reference evidence="8 9" key="1">
    <citation type="submission" date="2019-02" db="EMBL/GenBank/DDBJ databases">
        <title>Opniocepnalus argus genome.</title>
        <authorList>
            <person name="Zhou C."/>
            <person name="Xiao S."/>
        </authorList>
    </citation>
    <scope>NUCLEOTIDE SEQUENCE [LARGE SCALE GENOMIC DNA]</scope>
    <source>
        <strain evidence="8">OARG1902GOOAL</strain>
        <tissue evidence="8">Muscle</tissue>
    </source>
</reference>
<feature type="compositionally biased region" description="Low complexity" evidence="5">
    <location>
        <begin position="713"/>
        <end position="734"/>
    </location>
</feature>
<evidence type="ECO:0000256" key="1">
    <source>
        <dbReference type="ARBA" id="ARBA00022723"/>
    </source>
</evidence>
<dbReference type="PROSITE" id="PS50016">
    <property type="entry name" value="ZF_PHD_2"/>
    <property type="match status" value="1"/>
</dbReference>
<evidence type="ECO:0000313" key="8">
    <source>
        <dbReference type="EMBL" id="KAF3689002.1"/>
    </source>
</evidence>
<dbReference type="InterPro" id="IPR019787">
    <property type="entry name" value="Znf_PHD-finger"/>
</dbReference>
<keyword evidence="9" id="KW-1185">Reference proteome</keyword>
<evidence type="ECO:0000256" key="4">
    <source>
        <dbReference type="PROSITE-ProRule" id="PRU00175"/>
    </source>
</evidence>
<dbReference type="InterPro" id="IPR011011">
    <property type="entry name" value="Znf_FYVE_PHD"/>
</dbReference>
<feature type="compositionally biased region" description="Low complexity" evidence="5">
    <location>
        <begin position="361"/>
        <end position="373"/>
    </location>
</feature>
<feature type="region of interest" description="Disordered" evidence="5">
    <location>
        <begin position="702"/>
        <end position="949"/>
    </location>
</feature>
<feature type="compositionally biased region" description="Basic and acidic residues" evidence="5">
    <location>
        <begin position="1706"/>
        <end position="1718"/>
    </location>
</feature>
<reference evidence="9" key="2">
    <citation type="submission" date="2019-02" db="EMBL/GenBank/DDBJ databases">
        <title>Opniocepnalus argus Var Kimnra genome.</title>
        <authorList>
            <person name="Zhou C."/>
            <person name="Xiao S."/>
        </authorList>
    </citation>
    <scope>NUCLEOTIDE SEQUENCE [LARGE SCALE GENOMIC DNA]</scope>
</reference>
<dbReference type="Gene3D" id="3.30.40.10">
    <property type="entry name" value="Zinc/RING finger domain, C3HC4 (zinc finger)"/>
    <property type="match status" value="2"/>
</dbReference>
<dbReference type="PANTHER" id="PTHR12618:SF20">
    <property type="entry name" value="PHD AND RING FINGER DOMAIN-CONTAINING PROTEIN 1"/>
    <property type="match status" value="1"/>
</dbReference>
<dbReference type="InterPro" id="IPR047157">
    <property type="entry name" value="PHRF1/Atg35"/>
</dbReference>
<dbReference type="SMART" id="SM00184">
    <property type="entry name" value="RING"/>
    <property type="match status" value="2"/>
</dbReference>
<feature type="compositionally biased region" description="Basic residues" evidence="5">
    <location>
        <begin position="1182"/>
        <end position="1191"/>
    </location>
</feature>
<feature type="region of interest" description="Disordered" evidence="5">
    <location>
        <begin position="1593"/>
        <end position="1629"/>
    </location>
</feature>
<feature type="compositionally biased region" description="Basic and acidic residues" evidence="5">
    <location>
        <begin position="923"/>
        <end position="949"/>
    </location>
</feature>
<dbReference type="SUPFAM" id="SSF57903">
    <property type="entry name" value="FYVE/PHD zinc finger"/>
    <property type="match status" value="1"/>
</dbReference>
<evidence type="ECO:0000256" key="2">
    <source>
        <dbReference type="ARBA" id="ARBA00022771"/>
    </source>
</evidence>
<feature type="compositionally biased region" description="Basic and acidic residues" evidence="5">
    <location>
        <begin position="1114"/>
        <end position="1124"/>
    </location>
</feature>
<feature type="compositionally biased region" description="Basic and acidic residues" evidence="5">
    <location>
        <begin position="901"/>
        <end position="916"/>
    </location>
</feature>
<feature type="region of interest" description="Disordered" evidence="5">
    <location>
        <begin position="341"/>
        <end position="402"/>
    </location>
</feature>
<dbReference type="Pfam" id="PF13639">
    <property type="entry name" value="zf-RING_2"/>
    <property type="match status" value="1"/>
</dbReference>
<feature type="compositionally biased region" description="Basic residues" evidence="5">
    <location>
        <begin position="1221"/>
        <end position="1247"/>
    </location>
</feature>
<keyword evidence="1" id="KW-0479">Metal-binding</keyword>
<proteinExistence type="predicted"/>
<dbReference type="Proteomes" id="UP000503349">
    <property type="component" value="Chromosome 4"/>
</dbReference>
<dbReference type="PROSITE" id="PS01359">
    <property type="entry name" value="ZF_PHD_1"/>
    <property type="match status" value="1"/>
</dbReference>
<evidence type="ECO:0000256" key="5">
    <source>
        <dbReference type="SAM" id="MobiDB-lite"/>
    </source>
</evidence>
<accession>A0A6G1PFI7</accession>
<feature type="compositionally biased region" description="Low complexity" evidence="5">
    <location>
        <begin position="879"/>
        <end position="898"/>
    </location>
</feature>
<dbReference type="SMART" id="SM00249">
    <property type="entry name" value="PHD"/>
    <property type="match status" value="1"/>
</dbReference>
<dbReference type="Pfam" id="PF23030">
    <property type="entry name" value="SCAF11-like_C"/>
    <property type="match status" value="1"/>
</dbReference>
<feature type="domain" description="PHD-type" evidence="6">
    <location>
        <begin position="190"/>
        <end position="240"/>
    </location>
</feature>
<feature type="compositionally biased region" description="Basic and acidic residues" evidence="5">
    <location>
        <begin position="1088"/>
        <end position="1103"/>
    </location>
</feature>
<feature type="compositionally biased region" description="Basic residues" evidence="5">
    <location>
        <begin position="1153"/>
        <end position="1171"/>
    </location>
</feature>
<feature type="compositionally biased region" description="Polar residues" evidence="5">
    <location>
        <begin position="1035"/>
        <end position="1054"/>
    </location>
</feature>
<sequence>MEDDDSQDELINRSTSHNKGKRAALWAISDDSDDVEKDSEEGESDSGEEEGEDPQDGEGDDDEEEEEEREDDEQWSEEDDENTKPGDGAFAGTSVDLAELSSDEDSEKCPICLNSFSSQPVATPENCEHYFCLDCILEWAKNANSCPVDRNSFNSIYLRKCYGSKVKKMITVQKPVKEGQEETVDVDLEQTSCEVCGGSDREDRLLLCDACDAGYHMECLTPPLDSVPVEEWFCPQCEASNRRSRGVAEEFIDAESLPSTVRSVTSGSQPRAAGPTRAIARTQQSERVRANVNRHRITQARTSQLAPTYLMQSTWLDETINAVVAGLNTAVYMRHFAPLVPSGHRRKTRKRRHTKRKKSSAAKGTTGKTSSTGVRRRKRKGRRTKSRKKQMVKKTASPRSRIANNLGIVKDKKSSSLPTVYRPSEHTLSNMRADIGAASLSIYGDPFDLDPFVDRDEDEQQAHVTSLLEAKRRGISRSALRSHQPVARPVTAGLSRRGMGIPQSGGVVDVTPVPDLLGSILSEQSILLMDSSDIVINRDGSLKATKPSSSKSSCSGDASTQINPEISPNLGDSSLSFQDNGDLPGFSHSFTNGLLPQSTFRSPPFLSCPASHNQPPPHSGLPPRVHSTLQPPCLTRPAPFPGHTGTNGSRPSQEGTFSSTHPAPDSSSKSKASPQSQLKAPTKPMWVDVSVLPKIPKIKRENCNFTNDHTNQSSSNPIISSRRRGSNSSTSSSGYGMPETGINNLAGDKSRKQSVDQQKGTAGGQPHRSDGAGSSSGFSNSFSSSSTAGSSASQPRYSSSSSAVSFRINSSGNSWQSRRLSTPSFAASGGSMQEHWREREDEARKRQLRKDKQMLLASRTLVSKEHESNNIYDPFNPTLSDSSSSDGEVESSSLDSSSQHGTHEGKAPSLENDRLLKSNLDLDQVKTERQEVKVSQEEPKRDSARETVSHEVRCTEEFIKLEKGSRLEIKVEKQTETIETKVKKERDLDEAKEDERGWHNMKDYMNSETDDTTIPAPQDLEVLIIDKDALEEESGQSVGTSSAAPLNCKSSNSAHTKKKQKAEPKSDSVLCSKSPSMDLLLKKKTSKTLKDKRSSSSDTERGRKGNHRTSGQGERQKEKESERKRIFKRSRSRERRNVRSTSGSSQSNSPDRTRRKRQWSRSRSKDKRRSRSGSSSSSREFSRRKKHKQKSKERIYGKERDCEKVSKDRCVRSRSESQSRSRSRSSSRSKDRKRGRSTSKSRSRSRERRKDPTQLQQPSFSRDKFESQFKDKNKHRSRSSSREKKKDDGSSRGLKKTSRPCVSSSKDTKQLPEKRNEKDKFQNSQKEESFAKAKKQSSSPSTSRVLKEDKNLRTDNQATAAGTTQEMEIVKEIKKEKQISFDMFEDSSVTTPFNKEEIDASSLTKQIDEEGIKEDSIETVMCQIKSETFEITPIKSEPGSPELSHLAPLTLCSTLITPVKGLMASAEQPTNDVLTVKQEVHQPSDSDDDFCVDVMLDNLAYVKSEDTEGIGASVQLEKEVEEGKSEREPLTDAVGAKSKSQVKRVTWNIKEPEGPQTEKCPSKVALYKLKLKQEGLRRPSSAVQTFNQDIAGAVSDPSKKGAVRSSSKIDGLSTTGHGEAEEGDLSRKDRYLKKLHMQERAIEEVKLAIKPFYQRRDINKDEYKEILRKAVQKVCHSKSGEINPVKVGNLVKAYVDKYKHARKHRKGEDINKAPEVKTKTIKTSDSS</sequence>
<feature type="compositionally biased region" description="Polar residues" evidence="5">
    <location>
        <begin position="560"/>
        <end position="579"/>
    </location>
</feature>
<feature type="region of interest" description="Disordered" evidence="5">
    <location>
        <begin position="984"/>
        <end position="1367"/>
    </location>
</feature>
<evidence type="ECO:0000256" key="3">
    <source>
        <dbReference type="ARBA" id="ARBA00022833"/>
    </source>
</evidence>
<feature type="compositionally biased region" description="Basic and acidic residues" evidence="5">
    <location>
        <begin position="1306"/>
        <end position="1331"/>
    </location>
</feature>
<dbReference type="CDD" id="cd15536">
    <property type="entry name" value="PHD_PHRF1"/>
    <property type="match status" value="1"/>
</dbReference>
<dbReference type="InterPro" id="IPR017907">
    <property type="entry name" value="Znf_RING_CS"/>
</dbReference>
<feature type="region of interest" description="Disordered" evidence="5">
    <location>
        <begin position="542"/>
        <end position="579"/>
    </location>
</feature>
<organism evidence="8 9">
    <name type="scientific">Channa argus</name>
    <name type="common">Northern snakehead</name>
    <name type="synonym">Ophicephalus argus</name>
    <dbReference type="NCBI Taxonomy" id="215402"/>
    <lineage>
        <taxon>Eukaryota</taxon>
        <taxon>Metazoa</taxon>
        <taxon>Chordata</taxon>
        <taxon>Craniata</taxon>
        <taxon>Vertebrata</taxon>
        <taxon>Euteleostomi</taxon>
        <taxon>Actinopterygii</taxon>
        <taxon>Neopterygii</taxon>
        <taxon>Teleostei</taxon>
        <taxon>Neoteleostei</taxon>
        <taxon>Acanthomorphata</taxon>
        <taxon>Anabantaria</taxon>
        <taxon>Anabantiformes</taxon>
        <taxon>Channoidei</taxon>
        <taxon>Channidae</taxon>
        <taxon>Channa</taxon>
    </lineage>
</organism>
<dbReference type="InterPro" id="IPR001841">
    <property type="entry name" value="Znf_RING"/>
</dbReference>
<evidence type="ECO:0000259" key="6">
    <source>
        <dbReference type="PROSITE" id="PS50016"/>
    </source>
</evidence>